<keyword evidence="2" id="KW-1185">Reference proteome</keyword>
<evidence type="ECO:0000313" key="1">
    <source>
        <dbReference type="EMBL" id="CAC5416564.1"/>
    </source>
</evidence>
<name>A0A6J8E770_MYTCO</name>
<dbReference type="AlphaFoldDB" id="A0A6J8E770"/>
<evidence type="ECO:0000313" key="2">
    <source>
        <dbReference type="Proteomes" id="UP000507470"/>
    </source>
</evidence>
<protein>
    <submittedName>
        <fullName evidence="1">Uncharacterized protein</fullName>
    </submittedName>
</protein>
<proteinExistence type="predicted"/>
<dbReference type="EMBL" id="CACVKT020008662">
    <property type="protein sequence ID" value="CAC5416564.1"/>
    <property type="molecule type" value="Genomic_DNA"/>
</dbReference>
<accession>A0A6J8E770</accession>
<organism evidence="1 2">
    <name type="scientific">Mytilus coruscus</name>
    <name type="common">Sea mussel</name>
    <dbReference type="NCBI Taxonomy" id="42192"/>
    <lineage>
        <taxon>Eukaryota</taxon>
        <taxon>Metazoa</taxon>
        <taxon>Spiralia</taxon>
        <taxon>Lophotrochozoa</taxon>
        <taxon>Mollusca</taxon>
        <taxon>Bivalvia</taxon>
        <taxon>Autobranchia</taxon>
        <taxon>Pteriomorphia</taxon>
        <taxon>Mytilida</taxon>
        <taxon>Mytiloidea</taxon>
        <taxon>Mytilidae</taxon>
        <taxon>Mytilinae</taxon>
        <taxon>Mytilus</taxon>
    </lineage>
</organism>
<dbReference type="OrthoDB" id="5986507at2759"/>
<reference evidence="1 2" key="1">
    <citation type="submission" date="2020-06" db="EMBL/GenBank/DDBJ databases">
        <authorList>
            <person name="Li R."/>
            <person name="Bekaert M."/>
        </authorList>
    </citation>
    <scope>NUCLEOTIDE SEQUENCE [LARGE SCALE GENOMIC DNA]</scope>
    <source>
        <strain evidence="2">wild</strain>
    </source>
</reference>
<dbReference type="PANTHER" id="PTHR46670">
    <property type="entry name" value="ENDO/EXONUCLEASE/PHOSPHATASE DOMAIN-CONTAINING PROTEIN"/>
    <property type="match status" value="1"/>
</dbReference>
<sequence>MGYINIDFTAGCTNNKWENLLHTHSIIQLVNTPTRITSTSSTIIDHVYTNHPENIVETVVPKIAFSDRYAKCITRKINQKDMPCLCHKQIRYRCFKNFDENNFLGDLNKTSFTQIEQIIDVQSATAMWYQLFLSVINNHAPIKMKRIKHVRQPDWLTDEVKEAQKKEKCLPKQRELE</sequence>
<gene>
    <name evidence="1" type="ORF">MCOR_49164</name>
</gene>
<dbReference type="Proteomes" id="UP000507470">
    <property type="component" value="Unassembled WGS sequence"/>
</dbReference>
<dbReference type="PANTHER" id="PTHR46670:SF3">
    <property type="entry name" value="ENDONUCLEASE_EXONUCLEASE_PHOSPHATASE DOMAIN-CONTAINING PROTEIN"/>
    <property type="match status" value="1"/>
</dbReference>